<dbReference type="PANTHER" id="PTHR42905:SF16">
    <property type="entry name" value="CARBOXYPHOSPHONOENOLPYRUVATE PHOSPHONOMUTASE-LIKE PROTEIN (AFU_ORTHOLOGUE AFUA_5G07230)"/>
    <property type="match status" value="1"/>
</dbReference>
<evidence type="ECO:0000313" key="1">
    <source>
        <dbReference type="EMBL" id="GAA4738482.1"/>
    </source>
</evidence>
<dbReference type="Pfam" id="PF13714">
    <property type="entry name" value="PEP_mutase"/>
    <property type="match status" value="1"/>
</dbReference>
<protein>
    <submittedName>
        <fullName evidence="1">Isocitrate lyase/phosphoenolpyruvate mutase family protein</fullName>
    </submittedName>
</protein>
<gene>
    <name evidence="1" type="ORF">GCM10023350_23420</name>
</gene>
<dbReference type="Gene3D" id="3.20.20.60">
    <property type="entry name" value="Phosphoenolpyruvate-binding domains"/>
    <property type="match status" value="1"/>
</dbReference>
<name>A0ABP8YY85_9ACTN</name>
<dbReference type="EMBL" id="BAABKN010000014">
    <property type="protein sequence ID" value="GAA4738482.1"/>
    <property type="molecule type" value="Genomic_DNA"/>
</dbReference>
<accession>A0ABP8YY85</accession>
<dbReference type="InterPro" id="IPR015813">
    <property type="entry name" value="Pyrv/PenolPyrv_kinase-like_dom"/>
</dbReference>
<dbReference type="CDD" id="cd00377">
    <property type="entry name" value="ICL_PEPM"/>
    <property type="match status" value="1"/>
</dbReference>
<dbReference type="Proteomes" id="UP001499882">
    <property type="component" value="Unassembled WGS sequence"/>
</dbReference>
<keyword evidence="2" id="KW-1185">Reference proteome</keyword>
<reference evidence="2" key="1">
    <citation type="journal article" date="2019" name="Int. J. Syst. Evol. Microbiol.">
        <title>The Global Catalogue of Microorganisms (GCM) 10K type strain sequencing project: providing services to taxonomists for standard genome sequencing and annotation.</title>
        <authorList>
            <consortium name="The Broad Institute Genomics Platform"/>
            <consortium name="The Broad Institute Genome Sequencing Center for Infectious Disease"/>
            <person name="Wu L."/>
            <person name="Ma J."/>
        </authorList>
    </citation>
    <scope>NUCLEOTIDE SEQUENCE [LARGE SCALE GENOMIC DNA]</scope>
    <source>
        <strain evidence="2">JCM 18532</strain>
    </source>
</reference>
<dbReference type="InterPro" id="IPR039556">
    <property type="entry name" value="ICL/PEPM"/>
</dbReference>
<sequence>MARGRRMAQMCWNGMMAHHLERALAFHSMHVPGAPLILPNAWDPASARIVLESGARAVATTSAGVAWSRGYGDGNQLPRDAALDALRKIASAVAVPLTADIERGYGETPRDVASTIAECLEIGVSGVNIEDSLRPIEEQEHRIAAARDAAESVGVPLFINARVDTHLLGDIGGDDWLDETVARASSYARAGASGIFVLGALRGDALQALVNATTLPINVAFGPGTASIGELARAGASRVSAGSSIAEAAYSVAQHWAAAMFNAPDAAVSSPPTLGWAALNRLVRG</sequence>
<comment type="caution">
    <text evidence="1">The sequence shown here is derived from an EMBL/GenBank/DDBJ whole genome shotgun (WGS) entry which is preliminary data.</text>
</comment>
<dbReference type="SUPFAM" id="SSF51621">
    <property type="entry name" value="Phosphoenolpyruvate/pyruvate domain"/>
    <property type="match status" value="1"/>
</dbReference>
<dbReference type="PANTHER" id="PTHR42905">
    <property type="entry name" value="PHOSPHOENOLPYRUVATE CARBOXYLASE"/>
    <property type="match status" value="1"/>
</dbReference>
<dbReference type="InterPro" id="IPR040442">
    <property type="entry name" value="Pyrv_kinase-like_dom_sf"/>
</dbReference>
<dbReference type="GO" id="GO:0016829">
    <property type="term" value="F:lyase activity"/>
    <property type="evidence" value="ECO:0007669"/>
    <property type="project" value="UniProtKB-KW"/>
</dbReference>
<evidence type="ECO:0000313" key="2">
    <source>
        <dbReference type="Proteomes" id="UP001499882"/>
    </source>
</evidence>
<proteinExistence type="predicted"/>
<organism evidence="1 2">
    <name type="scientific">Nocardioides endophyticus</name>
    <dbReference type="NCBI Taxonomy" id="1353775"/>
    <lineage>
        <taxon>Bacteria</taxon>
        <taxon>Bacillati</taxon>
        <taxon>Actinomycetota</taxon>
        <taxon>Actinomycetes</taxon>
        <taxon>Propionibacteriales</taxon>
        <taxon>Nocardioidaceae</taxon>
        <taxon>Nocardioides</taxon>
    </lineage>
</organism>
<keyword evidence="1" id="KW-0456">Lyase</keyword>